<comment type="caution">
    <text evidence="1">The sequence shown here is derived from an EMBL/GenBank/DDBJ whole genome shotgun (WGS) entry which is preliminary data.</text>
</comment>
<evidence type="ECO:0000313" key="1">
    <source>
        <dbReference type="EMBL" id="OQP39819.1"/>
    </source>
</evidence>
<dbReference type="Pfam" id="PF07520">
    <property type="entry name" value="SrfB"/>
    <property type="match status" value="1"/>
</dbReference>
<name>A0A1V9E167_9BACT</name>
<dbReference type="STRING" id="354355.SAMN05660816_02045"/>
<evidence type="ECO:0000313" key="2">
    <source>
        <dbReference type="Proteomes" id="UP000192610"/>
    </source>
</evidence>
<dbReference type="EMBL" id="LVXG01000078">
    <property type="protein sequence ID" value="OQP39819.1"/>
    <property type="molecule type" value="Genomic_DNA"/>
</dbReference>
<gene>
    <name evidence="1" type="ORF">A4H97_16490</name>
</gene>
<reference evidence="2" key="1">
    <citation type="submission" date="2016-04" db="EMBL/GenBank/DDBJ databases">
        <authorList>
            <person name="Chen L."/>
            <person name="Zhuang W."/>
            <person name="Wang G."/>
        </authorList>
    </citation>
    <scope>NUCLEOTIDE SEQUENCE [LARGE SCALE GENOMIC DNA]</scope>
    <source>
        <strain evidence="2">17621</strain>
    </source>
</reference>
<evidence type="ECO:0008006" key="3">
    <source>
        <dbReference type="Google" id="ProtNLM"/>
    </source>
</evidence>
<sequence>MISLIANTGIQFHTEKILIDTGDGRGKMYFYEWFDSTENKLKLELAHYYANDDVWVRKKELFTYGYLKDGKVTDEWDVVRREIQEISKSNGVNFNMSLNKCKIENFENTWLPFPYFELNKQNNSVFGPTNWCRIKLIPTAASIAGKREYQVVFAFDTRAFYEDGNYEDEFRETPVFASEFESAKSYAPCKSEFMLIDFCSENYNCEWVNEYILRIYHHTDNIAAITPPKFVYMASYVFLVNYIRQNCNFPIVNLYKDRNVQWCTADLALDIGNSKTSAVLFDEGDFTRVRPLELQDFSNPVTKYHEPFDMRLAFHKARFGDINMLESKQFIYPSIVRLGKEANNLLYSTINENNGQEKVTTFSSPKRYLWDKRQHGFEWEPVQLKGEEKESIWLNGLSQQLNSDGSINKEGNGGRNSSYSRNSLMTLSFVEILAQARMQINSFRYRDEMGNADKPRKINRIIITCPTAMSKMEQISLRKCAEEAAIILDRFIANTYNAPFEYKELASKINIIPSVKSLSNKEESLEWTYDEATCSQFVFLYAEISKRYLNNCKEYFELYGKVRKDLPGYNQKSLTIGSFDIGAGTSDLMICSYENTNAAQTTLKPIPLFWESFYYAGDDLLQEFVRQFIIEGPHGAVKNKLIEMGKGDSASALLFDFFGMNHSSMTARDRQHRSDFNLQVSLPIALKLLELVQQHIKTKDLTFDEVFATGNYPSETILTHFEKHFGFSIKSIKWNYNIDDANLIIVKTFEPLIKKVTALMYAYKCDFVLLAGRPTSLKKVEELFQKNFPVPPNRLITLNNYRIGRWYPFQDGNGYFKNQKSIVTIGAMIGNIASDQGGLSGFSLDLSALREKMRSTADYIGIINEKTKRIDAAILSPNLHYSSIVVSGLPVTLGCRQLNTEAYPTRAFYVLDFNDEFMERKFKKNGITNIRQLKEMVESEKLKIRRQMPLNMKIAREDYALDKETLSLESVYDNNNNEFPSGYFTLQIQSLSEPENFWLDTGEFILDIKTRP</sequence>
<keyword evidence="2" id="KW-1185">Reference proteome</keyword>
<protein>
    <recommendedName>
        <fullName evidence="3">Virulence factor SrfB</fullName>
    </recommendedName>
</protein>
<accession>A0A1V9E167</accession>
<dbReference type="OrthoDB" id="5437169at2"/>
<organism evidence="1 2">
    <name type="scientific">Niastella yeongjuensis</name>
    <dbReference type="NCBI Taxonomy" id="354355"/>
    <lineage>
        <taxon>Bacteria</taxon>
        <taxon>Pseudomonadati</taxon>
        <taxon>Bacteroidota</taxon>
        <taxon>Chitinophagia</taxon>
        <taxon>Chitinophagales</taxon>
        <taxon>Chitinophagaceae</taxon>
        <taxon>Niastella</taxon>
    </lineage>
</organism>
<proteinExistence type="predicted"/>
<dbReference type="AlphaFoldDB" id="A0A1V9E167"/>
<dbReference type="Proteomes" id="UP000192610">
    <property type="component" value="Unassembled WGS sequence"/>
</dbReference>
<dbReference type="RefSeq" id="WP_081204321.1">
    <property type="nucleotide sequence ID" value="NZ_FOCZ01000003.1"/>
</dbReference>
<dbReference type="InterPro" id="IPR009216">
    <property type="entry name" value="Virulence_factor_SrfB"/>
</dbReference>